<name>A0A137NS76_CONC2</name>
<feature type="non-terminal residue" evidence="1">
    <location>
        <position position="149"/>
    </location>
</feature>
<gene>
    <name evidence="1" type="ORF">CONCODRAFT_12838</name>
</gene>
<dbReference type="InterPro" id="IPR029063">
    <property type="entry name" value="SAM-dependent_MTases_sf"/>
</dbReference>
<dbReference type="GO" id="GO:0008168">
    <property type="term" value="F:methyltransferase activity"/>
    <property type="evidence" value="ECO:0007669"/>
    <property type="project" value="InterPro"/>
</dbReference>
<sequence length="149" mass="17306">MVNTVNKPNRVNALDQNECATKSMDNYNESSSMQLKWIKLGRKNIEFAVSLFHEYSDTLKVIDFACSHGKNSMTVINQLFDELIEKRHHLVNKLKSIGIYHNDLPDNDFEEVLKCVEDEKIGYKYHKLIKSNQISLLTTCVGKTYYEKI</sequence>
<reference evidence="1 2" key="1">
    <citation type="journal article" date="2015" name="Genome Biol. Evol.">
        <title>Phylogenomic analyses indicate that early fungi evolved digesting cell walls of algal ancestors of land plants.</title>
        <authorList>
            <person name="Chang Y."/>
            <person name="Wang S."/>
            <person name="Sekimoto S."/>
            <person name="Aerts A.L."/>
            <person name="Choi C."/>
            <person name="Clum A."/>
            <person name="LaButti K.M."/>
            <person name="Lindquist E.A."/>
            <person name="Yee Ngan C."/>
            <person name="Ohm R.A."/>
            <person name="Salamov A.A."/>
            <person name="Grigoriev I.V."/>
            <person name="Spatafora J.W."/>
            <person name="Berbee M.L."/>
        </authorList>
    </citation>
    <scope>NUCLEOTIDE SEQUENCE [LARGE SCALE GENOMIC DNA]</scope>
    <source>
        <strain evidence="1 2">NRRL 28638</strain>
    </source>
</reference>
<protein>
    <recommendedName>
        <fullName evidence="3">Methyltransferase domain-containing protein</fullName>
    </recommendedName>
</protein>
<accession>A0A137NS76</accession>
<organism evidence="1 2">
    <name type="scientific">Conidiobolus coronatus (strain ATCC 28846 / CBS 209.66 / NRRL 28638)</name>
    <name type="common">Delacroixia coronata</name>
    <dbReference type="NCBI Taxonomy" id="796925"/>
    <lineage>
        <taxon>Eukaryota</taxon>
        <taxon>Fungi</taxon>
        <taxon>Fungi incertae sedis</taxon>
        <taxon>Zoopagomycota</taxon>
        <taxon>Entomophthoromycotina</taxon>
        <taxon>Entomophthoromycetes</taxon>
        <taxon>Entomophthorales</taxon>
        <taxon>Ancylistaceae</taxon>
        <taxon>Conidiobolus</taxon>
    </lineage>
</organism>
<dbReference type="EMBL" id="KQ964860">
    <property type="protein sequence ID" value="KXN65542.1"/>
    <property type="molecule type" value="Genomic_DNA"/>
</dbReference>
<dbReference type="Gene3D" id="3.40.50.150">
    <property type="entry name" value="Vaccinia Virus protein VP39"/>
    <property type="match status" value="1"/>
</dbReference>
<dbReference type="OrthoDB" id="1523883at2759"/>
<evidence type="ECO:0000313" key="1">
    <source>
        <dbReference type="EMBL" id="KXN65542.1"/>
    </source>
</evidence>
<evidence type="ECO:0000313" key="2">
    <source>
        <dbReference type="Proteomes" id="UP000070444"/>
    </source>
</evidence>
<evidence type="ECO:0008006" key="3">
    <source>
        <dbReference type="Google" id="ProtNLM"/>
    </source>
</evidence>
<proteinExistence type="predicted"/>
<dbReference type="InterPro" id="IPR005299">
    <property type="entry name" value="MeTrfase_7"/>
</dbReference>
<dbReference type="Pfam" id="PF03492">
    <property type="entry name" value="Methyltransf_7"/>
    <property type="match status" value="1"/>
</dbReference>
<dbReference type="SUPFAM" id="SSF53335">
    <property type="entry name" value="S-adenosyl-L-methionine-dependent methyltransferases"/>
    <property type="match status" value="1"/>
</dbReference>
<keyword evidence="2" id="KW-1185">Reference proteome</keyword>
<dbReference type="Proteomes" id="UP000070444">
    <property type="component" value="Unassembled WGS sequence"/>
</dbReference>
<dbReference type="AlphaFoldDB" id="A0A137NS76"/>